<proteinExistence type="predicted"/>
<protein>
    <recommendedName>
        <fullName evidence="6">MarR family transcriptional regulator</fullName>
    </recommendedName>
</protein>
<evidence type="ECO:0000256" key="1">
    <source>
        <dbReference type="ARBA" id="ARBA00022679"/>
    </source>
</evidence>
<evidence type="ECO:0000259" key="3">
    <source>
        <dbReference type="PROSITE" id="PS51186"/>
    </source>
</evidence>
<dbReference type="Pfam" id="PF00583">
    <property type="entry name" value="Acetyltransf_1"/>
    <property type="match status" value="1"/>
</dbReference>
<dbReference type="Proteomes" id="UP000434052">
    <property type="component" value="Unassembled WGS sequence"/>
</dbReference>
<dbReference type="PANTHER" id="PTHR13947:SF37">
    <property type="entry name" value="LD18367P"/>
    <property type="match status" value="1"/>
</dbReference>
<feature type="domain" description="N-acetyltransferase" evidence="3">
    <location>
        <begin position="159"/>
        <end position="313"/>
    </location>
</feature>
<dbReference type="PRINTS" id="PR00598">
    <property type="entry name" value="HTHMARR"/>
</dbReference>
<evidence type="ECO:0000259" key="2">
    <source>
        <dbReference type="PROSITE" id="PS50995"/>
    </source>
</evidence>
<dbReference type="Gene3D" id="3.40.630.30">
    <property type="match status" value="1"/>
</dbReference>
<dbReference type="CDD" id="cd04301">
    <property type="entry name" value="NAT_SF"/>
    <property type="match status" value="1"/>
</dbReference>
<dbReference type="InterPro" id="IPR050769">
    <property type="entry name" value="NAT_camello-type"/>
</dbReference>
<organism evidence="4 5">
    <name type="scientific">Oceanidesulfovibrio marinus</name>
    <dbReference type="NCBI Taxonomy" id="370038"/>
    <lineage>
        <taxon>Bacteria</taxon>
        <taxon>Pseudomonadati</taxon>
        <taxon>Thermodesulfobacteriota</taxon>
        <taxon>Desulfovibrionia</taxon>
        <taxon>Desulfovibrionales</taxon>
        <taxon>Desulfovibrionaceae</taxon>
        <taxon>Oceanidesulfovibrio</taxon>
    </lineage>
</organism>
<keyword evidence="1" id="KW-0808">Transferase</keyword>
<dbReference type="EMBL" id="QMIF01000013">
    <property type="protein sequence ID" value="TVM31909.1"/>
    <property type="molecule type" value="Genomic_DNA"/>
</dbReference>
<evidence type="ECO:0000313" key="5">
    <source>
        <dbReference type="Proteomes" id="UP000434052"/>
    </source>
</evidence>
<dbReference type="OrthoDB" id="273614at2"/>
<dbReference type="InterPro" id="IPR000182">
    <property type="entry name" value="GNAT_dom"/>
</dbReference>
<dbReference type="Pfam" id="PF12802">
    <property type="entry name" value="MarR_2"/>
    <property type="match status" value="1"/>
</dbReference>
<dbReference type="GO" id="GO:0008080">
    <property type="term" value="F:N-acetyltransferase activity"/>
    <property type="evidence" value="ECO:0007669"/>
    <property type="project" value="InterPro"/>
</dbReference>
<dbReference type="Gene3D" id="1.10.10.10">
    <property type="entry name" value="Winged helix-like DNA-binding domain superfamily/Winged helix DNA-binding domain"/>
    <property type="match status" value="1"/>
</dbReference>
<gene>
    <name evidence="4" type="ORF">DQK91_17040</name>
</gene>
<evidence type="ECO:0008006" key="6">
    <source>
        <dbReference type="Google" id="ProtNLM"/>
    </source>
</evidence>
<comment type="caution">
    <text evidence="4">The sequence shown here is derived from an EMBL/GenBank/DDBJ whole genome shotgun (WGS) entry which is preliminary data.</text>
</comment>
<dbReference type="AlphaFoldDB" id="A0A6P1ZF50"/>
<dbReference type="PROSITE" id="PS51186">
    <property type="entry name" value="GNAT"/>
    <property type="match status" value="1"/>
</dbReference>
<name>A0A6P1ZF50_9BACT</name>
<dbReference type="RefSeq" id="WP_144306593.1">
    <property type="nucleotide sequence ID" value="NZ_QMIF01000013.1"/>
</dbReference>
<dbReference type="InterPro" id="IPR036388">
    <property type="entry name" value="WH-like_DNA-bd_sf"/>
</dbReference>
<dbReference type="InterPro" id="IPR016181">
    <property type="entry name" value="Acyl_CoA_acyltransferase"/>
</dbReference>
<dbReference type="PROSITE" id="PS50995">
    <property type="entry name" value="HTH_MARR_2"/>
    <property type="match status" value="1"/>
</dbReference>
<evidence type="ECO:0000313" key="4">
    <source>
        <dbReference type="EMBL" id="TVM31909.1"/>
    </source>
</evidence>
<reference evidence="4 5" key="1">
    <citation type="submission" date="2018-06" db="EMBL/GenBank/DDBJ databases">
        <title>Complete genome of Desulfovibrio marinus P48SEP.</title>
        <authorList>
            <person name="Crispim J.S."/>
            <person name="Vidigal P.M.P."/>
            <person name="Silva L.C.F."/>
            <person name="Araujo L.C."/>
            <person name="Laguardia C.N."/>
            <person name="Dias R.S."/>
            <person name="Sousa M.P."/>
            <person name="Paula S.O."/>
            <person name="Silva C."/>
        </authorList>
    </citation>
    <scope>NUCLEOTIDE SEQUENCE [LARGE SCALE GENOMIC DNA]</scope>
    <source>
        <strain evidence="4 5">P48SEP</strain>
    </source>
</reference>
<dbReference type="SUPFAM" id="SSF46785">
    <property type="entry name" value="Winged helix' DNA-binding domain"/>
    <property type="match status" value="1"/>
</dbReference>
<dbReference type="GO" id="GO:0003700">
    <property type="term" value="F:DNA-binding transcription factor activity"/>
    <property type="evidence" value="ECO:0007669"/>
    <property type="project" value="InterPro"/>
</dbReference>
<dbReference type="SUPFAM" id="SSF55729">
    <property type="entry name" value="Acyl-CoA N-acyltransferases (Nat)"/>
    <property type="match status" value="1"/>
</dbReference>
<dbReference type="PANTHER" id="PTHR13947">
    <property type="entry name" value="GNAT FAMILY N-ACETYLTRANSFERASE"/>
    <property type="match status" value="1"/>
</dbReference>
<dbReference type="InterPro" id="IPR000835">
    <property type="entry name" value="HTH_MarR-typ"/>
</dbReference>
<dbReference type="InterPro" id="IPR036390">
    <property type="entry name" value="WH_DNA-bd_sf"/>
</dbReference>
<accession>A0A6P1ZF50</accession>
<feature type="domain" description="HTH marR-type" evidence="2">
    <location>
        <begin position="9"/>
        <end position="144"/>
    </location>
</feature>
<sequence length="340" mass="38313">MRIPADHHAHETIPAFRRFNRYITRLLGLLNRRLLDSPLTLAEARTLHEIKAAPGISAAAVSHKLGMDRSQLSRILAKLLKDGLIERDGEPGGRKQLPLHTTQAGLALLADLDKSADRQAMDLLGSLSERKSARLRAALREVETLLGHSDEAPSSERTVTIRESRPGDLGWIIARHGEYYYHEHEFDAEFEKYVLLSVVEYLEMDPEGRRVWVAEYDGDTVGFVGVVEREDNRAQLRWLFVEAHARGLGVGRMLVEQALAFCRERGYDRVLLWTLEMLHPARALYASFGFTIAETGECLMGGQEMVEECWTLDLRPEGDQPSENNDALVFLTGRGHGHID</sequence>
<dbReference type="SMART" id="SM00347">
    <property type="entry name" value="HTH_MARR"/>
    <property type="match status" value="1"/>
</dbReference>